<feature type="region of interest" description="Disordered" evidence="1">
    <location>
        <begin position="1"/>
        <end position="26"/>
    </location>
</feature>
<dbReference type="AlphaFoldDB" id="A0A975X4L8"/>
<dbReference type="Proteomes" id="UP000256297">
    <property type="component" value="Chromosome CBM2589_b"/>
</dbReference>
<name>A0A975X4L8_9BURK</name>
<proteinExistence type="predicted"/>
<gene>
    <name evidence="2" type="ORF">CBM2589_B70062</name>
</gene>
<dbReference type="EMBL" id="OFSP01000028">
    <property type="protein sequence ID" value="SOY57936.1"/>
    <property type="molecule type" value="Genomic_DNA"/>
</dbReference>
<organism evidence="2 3">
    <name type="scientific">Cupriavidus taiwanensis</name>
    <dbReference type="NCBI Taxonomy" id="164546"/>
    <lineage>
        <taxon>Bacteria</taxon>
        <taxon>Pseudomonadati</taxon>
        <taxon>Pseudomonadota</taxon>
        <taxon>Betaproteobacteria</taxon>
        <taxon>Burkholderiales</taxon>
        <taxon>Burkholderiaceae</taxon>
        <taxon>Cupriavidus</taxon>
    </lineage>
</organism>
<sequence length="26" mass="2803">MTARYEPRTAPGGSLCARLESGHTLK</sequence>
<comment type="caution">
    <text evidence="2">The sequence shown here is derived from an EMBL/GenBank/DDBJ whole genome shotgun (WGS) entry which is preliminary data.</text>
</comment>
<evidence type="ECO:0000313" key="2">
    <source>
        <dbReference type="EMBL" id="SOY57936.1"/>
    </source>
</evidence>
<accession>A0A975X4L8</accession>
<reference evidence="2 3" key="1">
    <citation type="submission" date="2018-01" db="EMBL/GenBank/DDBJ databases">
        <authorList>
            <person name="Clerissi C."/>
        </authorList>
    </citation>
    <scope>NUCLEOTIDE SEQUENCE [LARGE SCALE GENOMIC DNA]</scope>
    <source>
        <strain evidence="2">Cupriavidus taiwanensis STM 3521</strain>
    </source>
</reference>
<evidence type="ECO:0000256" key="1">
    <source>
        <dbReference type="SAM" id="MobiDB-lite"/>
    </source>
</evidence>
<protein>
    <submittedName>
        <fullName evidence="2">Uncharacterized protein</fullName>
    </submittedName>
</protein>
<evidence type="ECO:0000313" key="3">
    <source>
        <dbReference type="Proteomes" id="UP000256297"/>
    </source>
</evidence>